<dbReference type="Proteomes" id="UP000092154">
    <property type="component" value="Unassembled WGS sequence"/>
</dbReference>
<dbReference type="STRING" id="1314800.A0A1B7N7K3"/>
<name>A0A1B7N7K3_9AGAM</name>
<dbReference type="SUPFAM" id="SSF57756">
    <property type="entry name" value="Retrovirus zinc finger-like domains"/>
    <property type="match status" value="1"/>
</dbReference>
<feature type="domain" description="CCHC-type" evidence="4">
    <location>
        <begin position="8"/>
        <end position="21"/>
    </location>
</feature>
<evidence type="ECO:0000313" key="6">
    <source>
        <dbReference type="Proteomes" id="UP000092154"/>
    </source>
</evidence>
<dbReference type="AlphaFoldDB" id="A0A1B7N7K3"/>
<dbReference type="PROSITE" id="PS50158">
    <property type="entry name" value="ZF_CCHC"/>
    <property type="match status" value="1"/>
</dbReference>
<dbReference type="Pfam" id="PF00098">
    <property type="entry name" value="zf-CCHC"/>
    <property type="match status" value="1"/>
</dbReference>
<keyword evidence="1" id="KW-0507">mRNA processing</keyword>
<dbReference type="InterPro" id="IPR036875">
    <property type="entry name" value="Znf_CCHC_sf"/>
</dbReference>
<evidence type="ECO:0000313" key="5">
    <source>
        <dbReference type="EMBL" id="OAX40833.1"/>
    </source>
</evidence>
<keyword evidence="6" id="KW-1185">Reference proteome</keyword>
<dbReference type="GO" id="GO:0006397">
    <property type="term" value="P:mRNA processing"/>
    <property type="evidence" value="ECO:0007669"/>
    <property type="project" value="UniProtKB-KW"/>
</dbReference>
<evidence type="ECO:0000256" key="1">
    <source>
        <dbReference type="ARBA" id="ARBA00022664"/>
    </source>
</evidence>
<evidence type="ECO:0000256" key="2">
    <source>
        <dbReference type="PROSITE-ProRule" id="PRU00047"/>
    </source>
</evidence>
<dbReference type="GO" id="GO:0008270">
    <property type="term" value="F:zinc ion binding"/>
    <property type="evidence" value="ECO:0007669"/>
    <property type="project" value="UniProtKB-KW"/>
</dbReference>
<evidence type="ECO:0000259" key="4">
    <source>
        <dbReference type="PROSITE" id="PS50158"/>
    </source>
</evidence>
<keyword evidence="2" id="KW-0863">Zinc-finger</keyword>
<dbReference type="EMBL" id="KV448198">
    <property type="protein sequence ID" value="OAX40833.1"/>
    <property type="molecule type" value="Genomic_DNA"/>
</dbReference>
<protein>
    <recommendedName>
        <fullName evidence="4">CCHC-type domain-containing protein</fullName>
    </recommendedName>
</protein>
<keyword evidence="2" id="KW-0479">Metal-binding</keyword>
<feature type="non-terminal residue" evidence="5">
    <location>
        <position position="107"/>
    </location>
</feature>
<feature type="region of interest" description="Disordered" evidence="3">
    <location>
        <begin position="22"/>
        <end position="48"/>
    </location>
</feature>
<sequence length="107" mass="11961">MAKQEITCYNCDRKGHYKADCWRPGGGKEGQGPQRGQRRNGNRPKQNANTAMEYKAEENFAFTSSDFASIAKQLNIPVEQRGAIIDSGASTHFCPDRSKFTTFTPIE</sequence>
<evidence type="ECO:0000256" key="3">
    <source>
        <dbReference type="SAM" id="MobiDB-lite"/>
    </source>
</evidence>
<dbReference type="GO" id="GO:0003676">
    <property type="term" value="F:nucleic acid binding"/>
    <property type="evidence" value="ECO:0007669"/>
    <property type="project" value="InterPro"/>
</dbReference>
<proteinExistence type="predicted"/>
<reference evidence="5 6" key="1">
    <citation type="submission" date="2016-06" db="EMBL/GenBank/DDBJ databases">
        <title>Comparative genomics of the ectomycorrhizal sister species Rhizopogon vinicolor and Rhizopogon vesiculosus (Basidiomycota: Boletales) reveals a divergence of the mating type B locus.</title>
        <authorList>
            <consortium name="DOE Joint Genome Institute"/>
            <person name="Mujic A.B."/>
            <person name="Kuo A."/>
            <person name="Tritt A."/>
            <person name="Lipzen A."/>
            <person name="Chen C."/>
            <person name="Johnson J."/>
            <person name="Sharma A."/>
            <person name="Barry K."/>
            <person name="Grigoriev I.V."/>
            <person name="Spatafora J.W."/>
        </authorList>
    </citation>
    <scope>NUCLEOTIDE SEQUENCE [LARGE SCALE GENOMIC DNA]</scope>
    <source>
        <strain evidence="5 6">AM-OR11-026</strain>
    </source>
</reference>
<dbReference type="InParanoid" id="A0A1B7N7K3"/>
<organism evidence="5 6">
    <name type="scientific">Rhizopogon vinicolor AM-OR11-026</name>
    <dbReference type="NCBI Taxonomy" id="1314800"/>
    <lineage>
        <taxon>Eukaryota</taxon>
        <taxon>Fungi</taxon>
        <taxon>Dikarya</taxon>
        <taxon>Basidiomycota</taxon>
        <taxon>Agaricomycotina</taxon>
        <taxon>Agaricomycetes</taxon>
        <taxon>Agaricomycetidae</taxon>
        <taxon>Boletales</taxon>
        <taxon>Suillineae</taxon>
        <taxon>Rhizopogonaceae</taxon>
        <taxon>Rhizopogon</taxon>
    </lineage>
</organism>
<gene>
    <name evidence="5" type="ORF">K503DRAFT_686713</name>
</gene>
<dbReference type="OrthoDB" id="2692435at2759"/>
<keyword evidence="2" id="KW-0862">Zinc</keyword>
<dbReference type="InterPro" id="IPR001878">
    <property type="entry name" value="Znf_CCHC"/>
</dbReference>
<accession>A0A1B7N7K3</accession>
<dbReference type="Gene3D" id="4.10.60.10">
    <property type="entry name" value="Zinc finger, CCHC-type"/>
    <property type="match status" value="1"/>
</dbReference>